<protein>
    <submittedName>
        <fullName evidence="4">Uncharacterized protein LOC113214890</fullName>
    </submittedName>
</protein>
<dbReference type="GO" id="GO:0046983">
    <property type="term" value="F:protein dimerization activity"/>
    <property type="evidence" value="ECO:0007669"/>
    <property type="project" value="InterPro"/>
</dbReference>
<dbReference type="InterPro" id="IPR033375">
    <property type="entry name" value="Cggbp1"/>
</dbReference>
<dbReference type="KEGG" id="foc:113214890"/>
<organism evidence="3 4">
    <name type="scientific">Frankliniella occidentalis</name>
    <name type="common">Western flower thrips</name>
    <name type="synonym">Euthrips occidentalis</name>
    <dbReference type="NCBI Taxonomy" id="133901"/>
    <lineage>
        <taxon>Eukaryota</taxon>
        <taxon>Metazoa</taxon>
        <taxon>Ecdysozoa</taxon>
        <taxon>Arthropoda</taxon>
        <taxon>Hexapoda</taxon>
        <taxon>Insecta</taxon>
        <taxon>Pterygota</taxon>
        <taxon>Neoptera</taxon>
        <taxon>Paraneoptera</taxon>
        <taxon>Thysanoptera</taxon>
        <taxon>Terebrantia</taxon>
        <taxon>Thripoidea</taxon>
        <taxon>Thripidae</taxon>
        <taxon>Frankliniella</taxon>
    </lineage>
</organism>
<dbReference type="Proteomes" id="UP000504606">
    <property type="component" value="Unplaced"/>
</dbReference>
<dbReference type="RefSeq" id="XP_026290182.2">
    <property type="nucleotide sequence ID" value="XM_026434397.2"/>
</dbReference>
<dbReference type="Pfam" id="PF05699">
    <property type="entry name" value="Dimer_Tnp_hAT"/>
    <property type="match status" value="1"/>
</dbReference>
<proteinExistence type="predicted"/>
<name>A0A6J1TBL4_FRAOC</name>
<evidence type="ECO:0000256" key="1">
    <source>
        <dbReference type="SAM" id="MobiDB-lite"/>
    </source>
</evidence>
<feature type="domain" description="HAT C-terminal dimerisation" evidence="2">
    <location>
        <begin position="555"/>
        <end position="606"/>
    </location>
</feature>
<dbReference type="GO" id="GO:0005634">
    <property type="term" value="C:nucleus"/>
    <property type="evidence" value="ECO:0007669"/>
    <property type="project" value="InterPro"/>
</dbReference>
<feature type="region of interest" description="Disordered" evidence="1">
    <location>
        <begin position="50"/>
        <end position="90"/>
    </location>
</feature>
<dbReference type="GO" id="GO:0006357">
    <property type="term" value="P:regulation of transcription by RNA polymerase II"/>
    <property type="evidence" value="ECO:0007669"/>
    <property type="project" value="InterPro"/>
</dbReference>
<feature type="compositionally biased region" description="Polar residues" evidence="1">
    <location>
        <begin position="76"/>
        <end position="85"/>
    </location>
</feature>
<dbReference type="OrthoDB" id="8192276at2759"/>
<dbReference type="PANTHER" id="PTHR32344">
    <property type="entry name" value="U1-TYPE DOMAIN-CONTAINING PROTEIN"/>
    <property type="match status" value="1"/>
</dbReference>
<dbReference type="PANTHER" id="PTHR32344:SF1">
    <property type="entry name" value="U1-TYPE DOMAIN-CONTAINING PROTEIN"/>
    <property type="match status" value="1"/>
</dbReference>
<dbReference type="GO" id="GO:0003690">
    <property type="term" value="F:double-stranded DNA binding"/>
    <property type="evidence" value="ECO:0007669"/>
    <property type="project" value="InterPro"/>
</dbReference>
<reference evidence="4" key="1">
    <citation type="submission" date="2025-08" db="UniProtKB">
        <authorList>
            <consortium name="RefSeq"/>
        </authorList>
    </citation>
    <scope>IDENTIFICATION</scope>
    <source>
        <tissue evidence="4">Whole organism</tissue>
    </source>
</reference>
<accession>A0A6J1TBL4</accession>
<feature type="region of interest" description="Disordered" evidence="1">
    <location>
        <begin position="622"/>
        <end position="644"/>
    </location>
</feature>
<dbReference type="AlphaFoldDB" id="A0A6J1TBL4"/>
<dbReference type="InterPro" id="IPR008906">
    <property type="entry name" value="HATC_C_dom"/>
</dbReference>
<dbReference type="GeneID" id="113214890"/>
<sequence>MGKPQTPRVTCSGRASDYKNEGMYVFDSKKRIMHCKHCEVRVDWEKKSSVDNHCSSNTHLQAKEKSNENESRKRQTSINDSFQQSKRMREDREEFIKSTVRAFTLSNIPLHKLDNPALRGFIKKYIPGGGDLPCVRTLRDKYVPILKADYDATITAKLQGRQYVVLCDETTNRKGEAVLVTLLKCLPSTSDPDPFLVVGSVKVLTACNADQCCKAIIQTLLQFDLAHENCAAVVSDGAAYMTLCAKLLKELVNPNLVHIQCWAHKTDKVVKVFSDKLQMLHECVMNTKQLFKNTRKRKHRYIQYLKDTYSFSKAKEPKLFPMPVMTRWGSWKKSVQYISTYLEDVTNYAKTIPESEKVNSVQYFKKLSADDLKVIKTEADFVVEYCSSVCDLILFLEGSLYPMAHVVYSKVNDIKKVFHLLGSASNITSVLFKETKSSLQKLSNQKQRAVCDRIKAVAKKCDEILTEYLANDTARNYFQAAQTLFNPSKIVLGCSDTDFETAKNNIALLNSIPLPNFKVLHGLLSDAVKEYLHSNNNNNKKGDVMCEALLSMKTDHPEFFALCMQVLHMPVSNVDSERAFSAYNDILSSKRCRLSAENTEIMICMYFSDEIDMTDTVAVAGHDPDNSVTLPLSPESEEDPDDDL</sequence>
<evidence type="ECO:0000259" key="2">
    <source>
        <dbReference type="Pfam" id="PF05699"/>
    </source>
</evidence>
<feature type="compositionally biased region" description="Acidic residues" evidence="1">
    <location>
        <begin position="635"/>
        <end position="644"/>
    </location>
</feature>
<dbReference type="InterPro" id="IPR012337">
    <property type="entry name" value="RNaseH-like_sf"/>
</dbReference>
<feature type="compositionally biased region" description="Polar residues" evidence="1">
    <location>
        <begin position="51"/>
        <end position="60"/>
    </location>
</feature>
<keyword evidence="3" id="KW-1185">Reference proteome</keyword>
<evidence type="ECO:0000313" key="4">
    <source>
        <dbReference type="RefSeq" id="XP_026290182.2"/>
    </source>
</evidence>
<evidence type="ECO:0000313" key="3">
    <source>
        <dbReference type="Proteomes" id="UP000504606"/>
    </source>
</evidence>
<dbReference type="SUPFAM" id="SSF53098">
    <property type="entry name" value="Ribonuclease H-like"/>
    <property type="match status" value="1"/>
</dbReference>
<gene>
    <name evidence="4" type="primary">LOC113214890</name>
</gene>
<feature type="compositionally biased region" description="Basic and acidic residues" evidence="1">
    <location>
        <begin position="61"/>
        <end position="73"/>
    </location>
</feature>